<evidence type="ECO:0000256" key="5">
    <source>
        <dbReference type="ARBA" id="ARBA00022692"/>
    </source>
</evidence>
<dbReference type="EMBL" id="JACHMC010000001">
    <property type="protein sequence ID" value="MBB4883618.1"/>
    <property type="molecule type" value="Genomic_DNA"/>
</dbReference>
<evidence type="ECO:0000256" key="8">
    <source>
        <dbReference type="ARBA" id="ARBA00023136"/>
    </source>
</evidence>
<evidence type="ECO:0000256" key="4">
    <source>
        <dbReference type="ARBA" id="ARBA00022475"/>
    </source>
</evidence>
<evidence type="ECO:0000259" key="9">
    <source>
        <dbReference type="PROSITE" id="PS50850"/>
    </source>
</evidence>
<proteinExistence type="inferred from homology"/>
<evidence type="ECO:0000256" key="3">
    <source>
        <dbReference type="ARBA" id="ARBA00022448"/>
    </source>
</evidence>
<evidence type="ECO:0000256" key="6">
    <source>
        <dbReference type="ARBA" id="ARBA00022847"/>
    </source>
</evidence>
<dbReference type="Proteomes" id="UP000560081">
    <property type="component" value="Unassembled WGS sequence"/>
</dbReference>
<accession>A0A4Y8X2S9</accession>
<evidence type="ECO:0000313" key="10">
    <source>
        <dbReference type="EMBL" id="MBB4883618.1"/>
    </source>
</evidence>
<dbReference type="InterPro" id="IPR005829">
    <property type="entry name" value="Sugar_transporter_CS"/>
</dbReference>
<sequence length="442" mass="46849">MENTQAGSKRPHRRVKDMIAVNFGNALEWYDWNVYTIFAPVFAAQIFRSGDPTSDLLATLAVFAVGFVARPVGGFLFGAYADRVGRKKSLFVAMLITAGGSLMIALTPTFETAGVLAAVMLVTARLVQGLAHGGEMGTAVTYLVERAPDGRRALFGATSWVSVILGTMIATLVGLGINAMLTPEQVAAWGWRLAFGLGGVLGLYALYLRRSIAESETFTQSLPQVSGGGDTPAATVREDVDRTSRRFGARSVWAGLAVIFAVSAGGSLMFYTWLIYLPTYAQVNHGMSPQQTLGASLVAQLVFLAAIIGAGLLGDRVGRKPMVIVFGAAFVVLPFVLFRLLDGGVASFLLVQIVALVAIAALFGVNGAVWSEVLPVRVRAKGVAATLSLATAVFGGTAPYVITWLAQRDLSHVFSWYLAAIAAVTLAAGLLMRETRHADLTL</sequence>
<keyword evidence="5" id="KW-0812">Transmembrane</keyword>
<keyword evidence="6" id="KW-0769">Symport</keyword>
<evidence type="ECO:0000256" key="7">
    <source>
        <dbReference type="ARBA" id="ARBA00022989"/>
    </source>
</evidence>
<dbReference type="Gene3D" id="1.20.1250.20">
    <property type="entry name" value="MFS general substrate transporter like domains"/>
    <property type="match status" value="2"/>
</dbReference>
<dbReference type="InterPro" id="IPR051084">
    <property type="entry name" value="H+-coupled_symporters"/>
</dbReference>
<gene>
    <name evidence="10" type="ORF">BJ976_001969</name>
</gene>
<dbReference type="InterPro" id="IPR020846">
    <property type="entry name" value="MFS_dom"/>
</dbReference>
<evidence type="ECO:0000256" key="1">
    <source>
        <dbReference type="ARBA" id="ARBA00004651"/>
    </source>
</evidence>
<comment type="subcellular location">
    <subcellularLocation>
        <location evidence="1">Cell membrane</location>
        <topology evidence="1">Multi-pass membrane protein</topology>
    </subcellularLocation>
</comment>
<dbReference type="OrthoDB" id="8953821at2"/>
<keyword evidence="4" id="KW-1003">Cell membrane</keyword>
<keyword evidence="8" id="KW-0472">Membrane</keyword>
<dbReference type="Pfam" id="PF07690">
    <property type="entry name" value="MFS_1"/>
    <property type="match status" value="1"/>
</dbReference>
<organism evidence="10 11">
    <name type="scientific">Micrococcus flavus</name>
    <dbReference type="NCBI Taxonomy" id="384602"/>
    <lineage>
        <taxon>Bacteria</taxon>
        <taxon>Bacillati</taxon>
        <taxon>Actinomycetota</taxon>
        <taxon>Actinomycetes</taxon>
        <taxon>Micrococcales</taxon>
        <taxon>Micrococcaceae</taxon>
        <taxon>Micrococcus</taxon>
    </lineage>
</organism>
<dbReference type="PANTHER" id="PTHR43528:SF1">
    <property type="entry name" value="ALPHA-KETOGLUTARATE PERMEASE"/>
    <property type="match status" value="1"/>
</dbReference>
<dbReference type="RefSeq" id="WP_135030197.1">
    <property type="nucleotide sequence ID" value="NZ_BMLA01000009.1"/>
</dbReference>
<keyword evidence="11" id="KW-1185">Reference proteome</keyword>
<dbReference type="InterPro" id="IPR011701">
    <property type="entry name" value="MFS"/>
</dbReference>
<evidence type="ECO:0000313" key="11">
    <source>
        <dbReference type="Proteomes" id="UP000560081"/>
    </source>
</evidence>
<dbReference type="PROSITE" id="PS50850">
    <property type="entry name" value="MFS"/>
    <property type="match status" value="1"/>
</dbReference>
<dbReference type="AlphaFoldDB" id="A0A4Y8X2S9"/>
<name>A0A4Y8X2S9_9MICC</name>
<evidence type="ECO:0000256" key="2">
    <source>
        <dbReference type="ARBA" id="ARBA00008240"/>
    </source>
</evidence>
<dbReference type="PANTHER" id="PTHR43528">
    <property type="entry name" value="ALPHA-KETOGLUTARATE PERMEASE"/>
    <property type="match status" value="1"/>
</dbReference>
<keyword evidence="7" id="KW-1133">Transmembrane helix</keyword>
<keyword evidence="3" id="KW-0813">Transport</keyword>
<comment type="similarity">
    <text evidence="2">Belongs to the major facilitator superfamily. Metabolite:H+ Symporter (MHS) family (TC 2.A.1.6) family.</text>
</comment>
<dbReference type="PROSITE" id="PS00217">
    <property type="entry name" value="SUGAR_TRANSPORT_2"/>
    <property type="match status" value="1"/>
</dbReference>
<dbReference type="GO" id="GO:0005886">
    <property type="term" value="C:plasma membrane"/>
    <property type="evidence" value="ECO:0007669"/>
    <property type="project" value="UniProtKB-SubCell"/>
</dbReference>
<dbReference type="SUPFAM" id="SSF103473">
    <property type="entry name" value="MFS general substrate transporter"/>
    <property type="match status" value="1"/>
</dbReference>
<reference evidence="10 11" key="1">
    <citation type="submission" date="2020-08" db="EMBL/GenBank/DDBJ databases">
        <title>Sequencing the genomes of 1000 actinobacteria strains.</title>
        <authorList>
            <person name="Klenk H.-P."/>
        </authorList>
    </citation>
    <scope>NUCLEOTIDE SEQUENCE [LARGE SCALE GENOMIC DNA]</scope>
    <source>
        <strain evidence="10 11">DSM 19079</strain>
    </source>
</reference>
<protein>
    <submittedName>
        <fullName evidence="10">MHS family alpha-ketoglutarate permease-like MFS transporter</fullName>
    </submittedName>
</protein>
<dbReference type="GO" id="GO:0015293">
    <property type="term" value="F:symporter activity"/>
    <property type="evidence" value="ECO:0007669"/>
    <property type="project" value="UniProtKB-KW"/>
</dbReference>
<feature type="domain" description="Major facilitator superfamily (MFS) profile" evidence="9">
    <location>
        <begin position="17"/>
        <end position="436"/>
    </location>
</feature>
<comment type="caution">
    <text evidence="10">The sequence shown here is derived from an EMBL/GenBank/DDBJ whole genome shotgun (WGS) entry which is preliminary data.</text>
</comment>
<dbReference type="InterPro" id="IPR036259">
    <property type="entry name" value="MFS_trans_sf"/>
</dbReference>